<dbReference type="InParanoid" id="A0A674AM91"/>
<feature type="domain" description="Ig-like" evidence="3">
    <location>
        <begin position="16"/>
        <end position="113"/>
    </location>
</feature>
<dbReference type="Proteomes" id="UP000472277">
    <property type="component" value="Unassembled WGS sequence"/>
</dbReference>
<evidence type="ECO:0000313" key="5">
    <source>
        <dbReference type="Proteomes" id="UP000472277"/>
    </source>
</evidence>
<name>A0A674AM91_SALTR</name>
<evidence type="ECO:0000256" key="2">
    <source>
        <dbReference type="ARBA" id="ARBA00022859"/>
    </source>
</evidence>
<reference evidence="4" key="2">
    <citation type="submission" date="2025-09" db="UniProtKB">
        <authorList>
            <consortium name="Ensembl"/>
        </authorList>
    </citation>
    <scope>IDENTIFICATION</scope>
</reference>
<keyword evidence="1" id="KW-0732">Signal</keyword>
<dbReference type="Ensembl" id="ENSSTUT00000063127.1">
    <property type="protein sequence ID" value="ENSSTUP00000059987.1"/>
    <property type="gene ID" value="ENSSTUG00000025844.1"/>
</dbReference>
<evidence type="ECO:0000256" key="1">
    <source>
        <dbReference type="ARBA" id="ARBA00022729"/>
    </source>
</evidence>
<keyword evidence="5" id="KW-1185">Reference proteome</keyword>
<sequence length="137" mass="14941">YCLTALCCRYSLVEGSEVTQIPTILWGLKGSDTPMNCSHTKGSTYFQMYWYRQLPGEGMKQVAFTIPNSKPEYSGDFNANAGGTSTLTINQLTPNSSAVYYCAASLHSASDLPLCSTKTSSLVYCRLITPVLTSHCI</sequence>
<evidence type="ECO:0000313" key="4">
    <source>
        <dbReference type="Ensembl" id="ENSSTUP00000059987.1"/>
    </source>
</evidence>
<dbReference type="GeneTree" id="ENSGT00990000207001"/>
<proteinExistence type="predicted"/>
<protein>
    <recommendedName>
        <fullName evidence="3">Ig-like domain-containing protein</fullName>
    </recommendedName>
</protein>
<dbReference type="PANTHER" id="PTHR23268">
    <property type="entry name" value="T-CELL RECEPTOR BETA CHAIN"/>
    <property type="match status" value="1"/>
</dbReference>
<dbReference type="OMA" id="HYHSATN"/>
<accession>A0A674AM91</accession>
<dbReference type="GO" id="GO:0007166">
    <property type="term" value="P:cell surface receptor signaling pathway"/>
    <property type="evidence" value="ECO:0007669"/>
    <property type="project" value="TreeGrafter"/>
</dbReference>
<dbReference type="SMART" id="SM00406">
    <property type="entry name" value="IGv"/>
    <property type="match status" value="1"/>
</dbReference>
<dbReference type="Gene3D" id="2.60.40.10">
    <property type="entry name" value="Immunoglobulins"/>
    <property type="match status" value="1"/>
</dbReference>
<dbReference type="GO" id="GO:0002376">
    <property type="term" value="P:immune system process"/>
    <property type="evidence" value="ECO:0007669"/>
    <property type="project" value="UniProtKB-KW"/>
</dbReference>
<dbReference type="SUPFAM" id="SSF48726">
    <property type="entry name" value="Immunoglobulin"/>
    <property type="match status" value="1"/>
</dbReference>
<dbReference type="AlphaFoldDB" id="A0A674AM91"/>
<organism evidence="4 5">
    <name type="scientific">Salmo trutta</name>
    <name type="common">Brown trout</name>
    <dbReference type="NCBI Taxonomy" id="8032"/>
    <lineage>
        <taxon>Eukaryota</taxon>
        <taxon>Metazoa</taxon>
        <taxon>Chordata</taxon>
        <taxon>Craniata</taxon>
        <taxon>Vertebrata</taxon>
        <taxon>Euteleostomi</taxon>
        <taxon>Actinopterygii</taxon>
        <taxon>Neopterygii</taxon>
        <taxon>Teleostei</taxon>
        <taxon>Protacanthopterygii</taxon>
        <taxon>Salmoniformes</taxon>
        <taxon>Salmonidae</taxon>
        <taxon>Salmoninae</taxon>
        <taxon>Salmo</taxon>
    </lineage>
</organism>
<dbReference type="InterPro" id="IPR036179">
    <property type="entry name" value="Ig-like_dom_sf"/>
</dbReference>
<dbReference type="GO" id="GO:0005886">
    <property type="term" value="C:plasma membrane"/>
    <property type="evidence" value="ECO:0007669"/>
    <property type="project" value="TreeGrafter"/>
</dbReference>
<keyword evidence="2" id="KW-0391">Immunity</keyword>
<dbReference type="InterPro" id="IPR007110">
    <property type="entry name" value="Ig-like_dom"/>
</dbReference>
<dbReference type="InterPro" id="IPR013783">
    <property type="entry name" value="Ig-like_fold"/>
</dbReference>
<dbReference type="InterPro" id="IPR050413">
    <property type="entry name" value="TCR_beta_variable"/>
</dbReference>
<dbReference type="PANTHER" id="PTHR23268:SF102">
    <property type="entry name" value="IMMUNOGLOBULIN V-SET DOMAIN-CONTAINING PROTEIN"/>
    <property type="match status" value="1"/>
</dbReference>
<dbReference type="PROSITE" id="PS50835">
    <property type="entry name" value="IG_LIKE"/>
    <property type="match status" value="1"/>
</dbReference>
<evidence type="ECO:0000259" key="3">
    <source>
        <dbReference type="PROSITE" id="PS50835"/>
    </source>
</evidence>
<reference evidence="4" key="1">
    <citation type="submission" date="2025-08" db="UniProtKB">
        <authorList>
            <consortium name="Ensembl"/>
        </authorList>
    </citation>
    <scope>IDENTIFICATION</scope>
</reference>
<dbReference type="Pfam" id="PF07686">
    <property type="entry name" value="V-set"/>
    <property type="match status" value="1"/>
</dbReference>
<dbReference type="InterPro" id="IPR013106">
    <property type="entry name" value="Ig_V-set"/>
</dbReference>